<evidence type="ECO:0000256" key="6">
    <source>
        <dbReference type="ARBA" id="ARBA00066901"/>
    </source>
</evidence>
<dbReference type="Proteomes" id="UP000386847">
    <property type="component" value="Chromosome"/>
</dbReference>
<dbReference type="GO" id="GO:0016052">
    <property type="term" value="P:carbohydrate catabolic process"/>
    <property type="evidence" value="ECO:0007669"/>
    <property type="project" value="UniProtKB-ARBA"/>
</dbReference>
<dbReference type="GO" id="GO:0016861">
    <property type="term" value="F:intramolecular oxidoreductase activity, interconverting aldoses and ketoses"/>
    <property type="evidence" value="ECO:0007669"/>
    <property type="project" value="UniProtKB-ARBA"/>
</dbReference>
<evidence type="ECO:0000313" key="7">
    <source>
        <dbReference type="EMBL" id="QGF23263.1"/>
    </source>
</evidence>
<dbReference type="AlphaFoldDB" id="A0A5Q2FDT4"/>
<evidence type="ECO:0000256" key="4">
    <source>
        <dbReference type="ARBA" id="ARBA00051490"/>
    </source>
</evidence>
<dbReference type="RefSeq" id="WP_153571794.1">
    <property type="nucleotide sequence ID" value="NZ_CP045725.1"/>
</dbReference>
<dbReference type="Gene3D" id="3.40.1400.10">
    <property type="entry name" value="Sugar-phosphate isomerase, RpiB/LacA/LacB"/>
    <property type="match status" value="1"/>
</dbReference>
<name>A0A5Q2FDT4_9ACTN</name>
<dbReference type="InterPro" id="IPR011860">
    <property type="entry name" value="Rib-5-P_Isoase_Actino"/>
</dbReference>
<comment type="pathway">
    <text evidence="1">Carbohydrate metabolism; erythritol degradation.</text>
</comment>
<dbReference type="PIRSF" id="PIRSF005384">
    <property type="entry name" value="RpiB_LacA_B"/>
    <property type="match status" value="1"/>
</dbReference>
<proteinExistence type="inferred from homology"/>
<dbReference type="NCBIfam" id="TIGR02133">
    <property type="entry name" value="RPI_actino"/>
    <property type="match status" value="1"/>
</dbReference>
<dbReference type="FunFam" id="3.40.1400.10:FF:000004">
    <property type="entry name" value="Ribose 5-phosphate isomerase"/>
    <property type="match status" value="1"/>
</dbReference>
<evidence type="ECO:0000256" key="1">
    <source>
        <dbReference type="ARBA" id="ARBA00004939"/>
    </source>
</evidence>
<sequence>MGYVVVVGADNAGVDYKDRIKADLAADPRVDRVIDVGVGSADDQTFYPHVGVAGARKVADGEAQRAILVCGTGMGMAISANKVPGVRASTAHDSFSVERLVLSNNGQVLCLGARVIGVELARRLAAEFLEYTFDATSASAPKVDAICAYEGVG</sequence>
<dbReference type="Pfam" id="PF02502">
    <property type="entry name" value="LacAB_rpiB"/>
    <property type="match status" value="1"/>
</dbReference>
<reference evidence="7 8" key="1">
    <citation type="submission" date="2019-10" db="EMBL/GenBank/DDBJ databases">
        <title>Genomic analysis of Raineyella sp. CBA3103.</title>
        <authorList>
            <person name="Roh S.W."/>
        </authorList>
    </citation>
    <scope>NUCLEOTIDE SEQUENCE [LARGE SCALE GENOMIC DNA]</scope>
    <source>
        <strain evidence="7 8">CBA3103</strain>
    </source>
</reference>
<accession>A0A5Q2FDT4</accession>
<dbReference type="GO" id="GO:0071322">
    <property type="term" value="P:cellular response to carbohydrate stimulus"/>
    <property type="evidence" value="ECO:0007669"/>
    <property type="project" value="UniProtKB-ARBA"/>
</dbReference>
<dbReference type="InterPro" id="IPR036569">
    <property type="entry name" value="RpiB_LacA_LacB_sf"/>
</dbReference>
<evidence type="ECO:0000256" key="2">
    <source>
        <dbReference type="ARBA" id="ARBA00008754"/>
    </source>
</evidence>
<dbReference type="GO" id="GO:0009758">
    <property type="term" value="P:carbohydrate utilization"/>
    <property type="evidence" value="ECO:0007669"/>
    <property type="project" value="UniProtKB-ARBA"/>
</dbReference>
<comment type="similarity">
    <text evidence="2">Belongs to the LacAB/RpiB family.</text>
</comment>
<comment type="catalytic activity">
    <reaction evidence="4">
        <text>D-erythrulose 4-phosphate = D-erythrose 4-phosphate</text>
        <dbReference type="Rhea" id="RHEA:48784"/>
        <dbReference type="ChEBI" id="CHEBI:16897"/>
        <dbReference type="ChEBI" id="CHEBI:90796"/>
        <dbReference type="EC" id="5.3.1.34"/>
    </reaction>
</comment>
<dbReference type="SUPFAM" id="SSF89623">
    <property type="entry name" value="Ribose/Galactose isomerase RpiB/AlsB"/>
    <property type="match status" value="1"/>
</dbReference>
<dbReference type="KEGG" id="rain:Rai3103_05840"/>
<keyword evidence="3 7" id="KW-0413">Isomerase</keyword>
<evidence type="ECO:0000256" key="3">
    <source>
        <dbReference type="ARBA" id="ARBA00023235"/>
    </source>
</evidence>
<keyword evidence="8" id="KW-1185">Reference proteome</keyword>
<dbReference type="NCBIfam" id="TIGR00689">
    <property type="entry name" value="rpiB_lacA_lacB"/>
    <property type="match status" value="1"/>
</dbReference>
<evidence type="ECO:0000313" key="8">
    <source>
        <dbReference type="Proteomes" id="UP000386847"/>
    </source>
</evidence>
<evidence type="ECO:0000256" key="5">
    <source>
        <dbReference type="ARBA" id="ARBA00060528"/>
    </source>
</evidence>
<dbReference type="PANTHER" id="PTHR43732:SF1">
    <property type="entry name" value="RIBOSE 5-PHOSPHATE ISOMERASE"/>
    <property type="match status" value="1"/>
</dbReference>
<protein>
    <recommendedName>
        <fullName evidence="6">D-erythrulose 4-phosphate isomerase</fullName>
        <ecNumber evidence="6">5.3.1.34</ecNumber>
    </recommendedName>
</protein>
<dbReference type="PANTHER" id="PTHR43732">
    <property type="entry name" value="RIBOSE 5-PHOSPHATE ISOMERASE-RELATED"/>
    <property type="match status" value="1"/>
</dbReference>
<dbReference type="InterPro" id="IPR003500">
    <property type="entry name" value="RpiB_LacA_LacB"/>
</dbReference>
<comment type="pathway">
    <text evidence="5">Carbohydrate metabolism; D-threitol degradation.</text>
</comment>
<dbReference type="EMBL" id="CP045725">
    <property type="protein sequence ID" value="QGF23263.1"/>
    <property type="molecule type" value="Genomic_DNA"/>
</dbReference>
<gene>
    <name evidence="7" type="ORF">Rai3103_05840</name>
</gene>
<dbReference type="EC" id="5.3.1.34" evidence="6"/>
<dbReference type="InterPro" id="IPR051812">
    <property type="entry name" value="SPI_LacAB/RpiB"/>
</dbReference>
<organism evidence="7 8">
    <name type="scientific">Raineyella fluvialis</name>
    <dbReference type="NCBI Taxonomy" id="2662261"/>
    <lineage>
        <taxon>Bacteria</taxon>
        <taxon>Bacillati</taxon>
        <taxon>Actinomycetota</taxon>
        <taxon>Actinomycetes</taxon>
        <taxon>Propionibacteriales</taxon>
        <taxon>Propionibacteriaceae</taxon>
        <taxon>Raineyella</taxon>
    </lineage>
</organism>